<dbReference type="Pfam" id="PF00350">
    <property type="entry name" value="Dynamin_N"/>
    <property type="match status" value="2"/>
</dbReference>
<comment type="subcellular location">
    <subcellularLocation>
        <location evidence="1">Membrane</location>
    </subcellularLocation>
</comment>
<reference evidence="8 9" key="1">
    <citation type="submission" date="2016-12" db="EMBL/GenBank/DDBJ databases">
        <title>The whole genome sequencing and assembly of Bacillus cohnii DSM 6307T strain.</title>
        <authorList>
            <person name="Lee Y.-J."/>
            <person name="Yi H."/>
            <person name="Bahn Y.-S."/>
            <person name="Kim J.F."/>
            <person name="Lee D.-W."/>
        </authorList>
    </citation>
    <scope>NUCLEOTIDE SEQUENCE [LARGE SCALE GENOMIC DNA]</scope>
    <source>
        <strain evidence="8 9">DSM 6307</strain>
    </source>
</reference>
<keyword evidence="2" id="KW-0547">Nucleotide-binding</keyword>
<evidence type="ECO:0000256" key="3">
    <source>
        <dbReference type="ARBA" id="ARBA00022801"/>
    </source>
</evidence>
<name>A0A223KQJ3_9BACI</name>
<dbReference type="GO" id="GO:0003924">
    <property type="term" value="F:GTPase activity"/>
    <property type="evidence" value="ECO:0007669"/>
    <property type="project" value="InterPro"/>
</dbReference>
<dbReference type="SUPFAM" id="SSF52540">
    <property type="entry name" value="P-loop containing nucleoside triphosphate hydrolases"/>
    <property type="match status" value="2"/>
</dbReference>
<evidence type="ECO:0000256" key="1">
    <source>
        <dbReference type="ARBA" id="ARBA00004370"/>
    </source>
</evidence>
<dbReference type="InterPro" id="IPR027094">
    <property type="entry name" value="Mitofusin_fam"/>
</dbReference>
<feature type="domain" description="Dynamin N-terminal" evidence="7">
    <location>
        <begin position="52"/>
        <end position="206"/>
    </location>
</feature>
<dbReference type="RefSeq" id="WP_066414257.1">
    <property type="nucleotide sequence ID" value="NZ_CP018866.1"/>
</dbReference>
<sequence>MGVTTKVEKQTLLDLQQKTSNVFMNIHNSGDRQRAKKLAQLLQKMNKKELMIAFCGHFSAGKSTFINELLQEQVLPSSPIPTSANVVTIKKGNEKAIVQFFEDEPLEILPPVEFSKIKEYCKAGDQVESVLYQFPFQHLDDSLVILDTPGIDSTDDAHRVSTESALHLADVTFYVMDYNHVQSEVNLQFIKDLQQKGKKLYLIINQIDKHQENELPFSVYKKRILQSLHEWNIEQCPMFFTSLKQQAHPLNELKKVKLLLSKLLNDKETIVKTTIKMATETIINEHIEWQYENEAERLASLKQQLDENKTLKQLQNELTEKRNLYNGLLEKQNKKQLSFQEEVQKILDNANITPYEMRELSKAYLQSMQKEFKVGLLFSKKKTEEERQKRETSFVQDIKNRVQTHVEKHVQEYMLAFIEKEGITNPTWMQRIQTITIAIDRNFIEKHVKNGAGDSGDAVLNFTKDLASSIRKEYKNITFSLMNECFKELEMNERATIEKLKSELEQLEKKINAQEQYEKIVNNIQQTHNNLLDMLGNPSKSASAEELKSATAMYASKVKRQVSGDDLDSITVNKEYSSNALETYTNINSSQKTLADTITNLNLVSEQISKLPPFKRIAKELRERSNRLNNQKFTVALFGAFSAGKSSFANALFGEKVLPVSPNPTTASINKISPVTAENSHGTVHVKMKKEQHLLQDVQLALSIFRLQASTLEEAKEVIKSLESINIVDPKSKPHISFLQAFAKGYSSMKSHIGNLLTISLNEFEDYVATEEKACFVEWIEVFYDCHLTQQGITIVDTPGADSVNARHTEVSFEYIKNSDAILFVTYYQHAFSKADREFLIQLGRVKDAFSLDKMFFIINAADLANTAEELQLVKNYVGEQLLSYGIRNPRLFALSSLHGLTEKTGEIPLSLPSFMRDSQLPQFENAFYRFIEDDLVHMSINAAEEELKRIIVNVDTVFRSAQESDEEKKEKLNYYRNVAKKMLDRIDQFQVTDYKVLLEKEIKELLYYVIQRLFLRYREFFKEAFNPSVLRDDLNIKEQLQSSFNELFVDMEHDLTQEVRATTVRLEKYISTTLNNYQHNVKSDIQKLDKNCNFALVENNRVKSLTIQSGLKQISDKEKKNIYSFYRNSKSFFEKNEKEKMRDYMEEVFQPVVEQFILEQNSKLAQYYCGVLDEQFYYVQNVITKQVEEYYDGIIAGLSQDLDMDMWSNVLLNIKKTNEG</sequence>
<proteinExistence type="predicted"/>
<accession>A0A223KQJ3</accession>
<dbReference type="Gene3D" id="3.40.50.300">
    <property type="entry name" value="P-loop containing nucleotide triphosphate hydrolases"/>
    <property type="match status" value="3"/>
</dbReference>
<dbReference type="EMBL" id="CP018866">
    <property type="protein sequence ID" value="AST91647.1"/>
    <property type="molecule type" value="Genomic_DNA"/>
</dbReference>
<keyword evidence="4" id="KW-0342">GTP-binding</keyword>
<keyword evidence="9" id="KW-1185">Reference proteome</keyword>
<evidence type="ECO:0000256" key="5">
    <source>
        <dbReference type="ARBA" id="ARBA00023136"/>
    </source>
</evidence>
<keyword evidence="6" id="KW-0175">Coiled coil</keyword>
<evidence type="ECO:0000313" key="8">
    <source>
        <dbReference type="EMBL" id="AST91647.1"/>
    </source>
</evidence>
<feature type="coiled-coil region" evidence="6">
    <location>
        <begin position="490"/>
        <end position="530"/>
    </location>
</feature>
<dbReference type="PANTHER" id="PTHR10465">
    <property type="entry name" value="TRANSMEMBRANE GTPASE FZO1"/>
    <property type="match status" value="1"/>
</dbReference>
<keyword evidence="5" id="KW-0472">Membrane</keyword>
<dbReference type="KEGG" id="bcoh:BC6307_10325"/>
<dbReference type="STRING" id="1314751.GCA_001591425_01529"/>
<dbReference type="PANTHER" id="PTHR10465:SF0">
    <property type="entry name" value="SARCALUMENIN"/>
    <property type="match status" value="1"/>
</dbReference>
<dbReference type="InterPro" id="IPR045063">
    <property type="entry name" value="Dynamin_N"/>
</dbReference>
<protein>
    <recommendedName>
        <fullName evidence="7">Dynamin N-terminal domain-containing protein</fullName>
    </recommendedName>
</protein>
<keyword evidence="3" id="KW-0378">Hydrolase</keyword>
<evidence type="ECO:0000256" key="6">
    <source>
        <dbReference type="SAM" id="Coils"/>
    </source>
</evidence>
<evidence type="ECO:0000259" key="7">
    <source>
        <dbReference type="Pfam" id="PF00350"/>
    </source>
</evidence>
<dbReference type="GO" id="GO:0005525">
    <property type="term" value="F:GTP binding"/>
    <property type="evidence" value="ECO:0007669"/>
    <property type="project" value="UniProtKB-KW"/>
</dbReference>
<gene>
    <name evidence="8" type="ORF">BC6307_10325</name>
</gene>
<feature type="coiled-coil region" evidence="6">
    <location>
        <begin position="284"/>
        <end position="331"/>
    </location>
</feature>
<dbReference type="InterPro" id="IPR027417">
    <property type="entry name" value="P-loop_NTPase"/>
</dbReference>
<feature type="domain" description="Dynamin N-terminal" evidence="7">
    <location>
        <begin position="635"/>
        <end position="861"/>
    </location>
</feature>
<evidence type="ECO:0000256" key="4">
    <source>
        <dbReference type="ARBA" id="ARBA00023134"/>
    </source>
</evidence>
<evidence type="ECO:0000313" key="9">
    <source>
        <dbReference type="Proteomes" id="UP000215224"/>
    </source>
</evidence>
<dbReference type="Proteomes" id="UP000215224">
    <property type="component" value="Chromosome"/>
</dbReference>
<organism evidence="8 9">
    <name type="scientific">Sutcliffiella cohnii</name>
    <dbReference type="NCBI Taxonomy" id="33932"/>
    <lineage>
        <taxon>Bacteria</taxon>
        <taxon>Bacillati</taxon>
        <taxon>Bacillota</taxon>
        <taxon>Bacilli</taxon>
        <taxon>Bacillales</taxon>
        <taxon>Bacillaceae</taxon>
        <taxon>Sutcliffiella</taxon>
    </lineage>
</organism>
<evidence type="ECO:0000256" key="2">
    <source>
        <dbReference type="ARBA" id="ARBA00022741"/>
    </source>
</evidence>
<dbReference type="AlphaFoldDB" id="A0A223KQJ3"/>
<dbReference type="GO" id="GO:0016020">
    <property type="term" value="C:membrane"/>
    <property type="evidence" value="ECO:0007669"/>
    <property type="project" value="UniProtKB-SubCell"/>
</dbReference>
<dbReference type="CDD" id="cd09912">
    <property type="entry name" value="DLP_2"/>
    <property type="match status" value="2"/>
</dbReference>